<organism evidence="2 3">
    <name type="scientific">Venturia nashicola</name>
    <dbReference type="NCBI Taxonomy" id="86259"/>
    <lineage>
        <taxon>Eukaryota</taxon>
        <taxon>Fungi</taxon>
        <taxon>Dikarya</taxon>
        <taxon>Ascomycota</taxon>
        <taxon>Pezizomycotina</taxon>
        <taxon>Dothideomycetes</taxon>
        <taxon>Pleosporomycetidae</taxon>
        <taxon>Venturiales</taxon>
        <taxon>Venturiaceae</taxon>
        <taxon>Venturia</taxon>
    </lineage>
</organism>
<dbReference type="CDD" id="cd03676">
    <property type="entry name" value="NUDIX_Tnr3_like"/>
    <property type="match status" value="1"/>
</dbReference>
<evidence type="ECO:0000259" key="1">
    <source>
        <dbReference type="PROSITE" id="PS51462"/>
    </source>
</evidence>
<dbReference type="SUPFAM" id="SSF55811">
    <property type="entry name" value="Nudix"/>
    <property type="match status" value="1"/>
</dbReference>
<dbReference type="Pfam" id="PF15916">
    <property type="entry name" value="DUF4743"/>
    <property type="match status" value="1"/>
</dbReference>
<dbReference type="InterPro" id="IPR000086">
    <property type="entry name" value="NUDIX_hydrolase_dom"/>
</dbReference>
<dbReference type="Proteomes" id="UP000298493">
    <property type="component" value="Unassembled WGS sequence"/>
</dbReference>
<gene>
    <name evidence="2" type="ORF">E6O75_ATG03556</name>
</gene>
<dbReference type="PANTHER" id="PTHR13622">
    <property type="entry name" value="THIAMIN PYROPHOSPHOKINASE"/>
    <property type="match status" value="1"/>
</dbReference>
<accession>A0A4Z1P8X9</accession>
<dbReference type="PANTHER" id="PTHR13622:SF8">
    <property type="entry name" value="THIAMIN PYROPHOSPHOKINASE 1"/>
    <property type="match status" value="1"/>
</dbReference>
<evidence type="ECO:0000313" key="3">
    <source>
        <dbReference type="Proteomes" id="UP000298493"/>
    </source>
</evidence>
<evidence type="ECO:0000313" key="2">
    <source>
        <dbReference type="EMBL" id="TID25693.1"/>
    </source>
</evidence>
<sequence length="336" mass="37512">MPTSHLSLLSDCDSFPYPPSDLHEQHVLTYYHLRVFSYPETTLGYLLPSVALTLSNLSDWNVDSDTVPRTVTLVTGNNAAERTLAIAKTTAAMRVTGHWKVLDKWRGELYAVFGPGGEEVFRIERSASPLFGVVTYGVHLTAYTYTTSFSTTNSSGDNKAEGEKNMKIWVPRRSKTKQTYPGMLDNTVAGGITAGEAPFESVVREAMEEASLPEELVRKRAKAAGCVTYFHIRDSRAGGETGLLQPECQYVYDLDLTPAAEEEQVTCKPNDDEVEAFELLSMEEVLDALGKEEYKPNCAVVMIDFLVRHGIITRENERDYIEICSRLHRHLDFPIG</sequence>
<proteinExistence type="predicted"/>
<dbReference type="InterPro" id="IPR015797">
    <property type="entry name" value="NUDIX_hydrolase-like_dom_sf"/>
</dbReference>
<dbReference type="PROSITE" id="PS51462">
    <property type="entry name" value="NUDIX"/>
    <property type="match status" value="1"/>
</dbReference>
<reference evidence="2 3" key="1">
    <citation type="submission" date="2019-04" db="EMBL/GenBank/DDBJ databases">
        <title>High contiguity whole genome sequence and gene annotation resource for two Venturia nashicola isolates.</title>
        <authorList>
            <person name="Prokchorchik M."/>
            <person name="Won K."/>
            <person name="Lee Y."/>
            <person name="Choi E.D."/>
            <person name="Segonzac C."/>
            <person name="Sohn K.H."/>
        </authorList>
    </citation>
    <scope>NUCLEOTIDE SEQUENCE [LARGE SCALE GENOMIC DNA]</scope>
    <source>
        <strain evidence="2 3">PRI2</strain>
    </source>
</reference>
<protein>
    <recommendedName>
        <fullName evidence="1">Nudix hydrolase domain-containing protein</fullName>
    </recommendedName>
</protein>
<dbReference type="Pfam" id="PF00293">
    <property type="entry name" value="NUDIX"/>
    <property type="match status" value="1"/>
</dbReference>
<dbReference type="EMBL" id="SNSC02000003">
    <property type="protein sequence ID" value="TID25693.1"/>
    <property type="molecule type" value="Genomic_DNA"/>
</dbReference>
<dbReference type="Gene3D" id="3.90.79.10">
    <property type="entry name" value="Nucleoside Triphosphate Pyrophosphohydrolase"/>
    <property type="match status" value="1"/>
</dbReference>
<feature type="domain" description="Nudix hydrolase" evidence="1">
    <location>
        <begin position="144"/>
        <end position="302"/>
    </location>
</feature>
<dbReference type="InterPro" id="IPR031804">
    <property type="entry name" value="DUF4743"/>
</dbReference>
<keyword evidence="3" id="KW-1185">Reference proteome</keyword>
<dbReference type="FunFam" id="3.90.79.10:FF:000019">
    <property type="entry name" value="Thiamin pyrophosphokinase, putative"/>
    <property type="match status" value="1"/>
</dbReference>
<dbReference type="GO" id="GO:0044715">
    <property type="term" value="F:8-oxo-dGDP phosphatase activity"/>
    <property type="evidence" value="ECO:0007669"/>
    <property type="project" value="UniProtKB-ARBA"/>
</dbReference>
<name>A0A4Z1P8X9_9PEZI</name>
<dbReference type="STRING" id="86259.A0A4Z1P8X9"/>
<dbReference type="AlphaFoldDB" id="A0A4Z1P8X9"/>
<comment type="caution">
    <text evidence="2">The sequence shown here is derived from an EMBL/GenBank/DDBJ whole genome shotgun (WGS) entry which is preliminary data.</text>
</comment>